<evidence type="ECO:0000313" key="2">
    <source>
        <dbReference type="Ensembl" id="ENSCMMP00000014985.1"/>
    </source>
</evidence>
<reference evidence="2" key="2">
    <citation type="submission" date="2025-08" db="UniProtKB">
        <authorList>
            <consortium name="Ensembl"/>
        </authorList>
    </citation>
    <scope>IDENTIFICATION</scope>
</reference>
<dbReference type="AlphaFoldDB" id="A0A8C3C2E4"/>
<keyword evidence="3" id="KW-1185">Reference proteome</keyword>
<evidence type="ECO:0000256" key="1">
    <source>
        <dbReference type="SAM" id="MobiDB-lite"/>
    </source>
</evidence>
<dbReference type="Ensembl" id="ENSCMMT00000016487.1">
    <property type="protein sequence ID" value="ENSCMMP00000014985.1"/>
    <property type="gene ID" value="ENSCMMG00000009533.1"/>
</dbReference>
<organism evidence="2 3">
    <name type="scientific">Cairina moschata</name>
    <name type="common">Muscovy duck</name>
    <dbReference type="NCBI Taxonomy" id="8855"/>
    <lineage>
        <taxon>Eukaryota</taxon>
        <taxon>Metazoa</taxon>
        <taxon>Chordata</taxon>
        <taxon>Craniata</taxon>
        <taxon>Vertebrata</taxon>
        <taxon>Euteleostomi</taxon>
        <taxon>Archelosauria</taxon>
        <taxon>Archosauria</taxon>
        <taxon>Dinosauria</taxon>
        <taxon>Saurischia</taxon>
        <taxon>Theropoda</taxon>
        <taxon>Coelurosauria</taxon>
        <taxon>Aves</taxon>
        <taxon>Neognathae</taxon>
        <taxon>Galloanserae</taxon>
        <taxon>Anseriformes</taxon>
        <taxon>Anatidae</taxon>
        <taxon>Anatinae</taxon>
        <taxon>Cairina</taxon>
    </lineage>
</organism>
<reference evidence="2" key="1">
    <citation type="submission" date="2018-09" db="EMBL/GenBank/DDBJ databases">
        <title>Common duck and Muscovy duck high density SNP chip.</title>
        <authorList>
            <person name="Vignal A."/>
            <person name="Thebault N."/>
            <person name="Warren W.C."/>
        </authorList>
    </citation>
    <scope>NUCLEOTIDE SEQUENCE [LARGE SCALE GENOMIC DNA]</scope>
</reference>
<sequence length="127" mass="13935">WGAGLCGSRVERPGEGRLGRLMWGSEIWLRGRQGRHPARTAREGGRPGLERDGGPSLLPRRCPRSGSSSPRAPALPRAARRAVSVGWQAWGSPCAAGRLVLVCFSESRSRSTKCFIRTAHLENRFLF</sequence>
<feature type="compositionally biased region" description="Basic and acidic residues" evidence="1">
    <location>
        <begin position="40"/>
        <end position="53"/>
    </location>
</feature>
<dbReference type="Proteomes" id="UP000694556">
    <property type="component" value="Chromosome 12"/>
</dbReference>
<reference evidence="2" key="3">
    <citation type="submission" date="2025-09" db="UniProtKB">
        <authorList>
            <consortium name="Ensembl"/>
        </authorList>
    </citation>
    <scope>IDENTIFICATION</scope>
</reference>
<accession>A0A8C3C2E4</accession>
<feature type="region of interest" description="Disordered" evidence="1">
    <location>
        <begin position="33"/>
        <end position="75"/>
    </location>
</feature>
<evidence type="ECO:0000313" key="3">
    <source>
        <dbReference type="Proteomes" id="UP000694556"/>
    </source>
</evidence>
<protein>
    <submittedName>
        <fullName evidence="2">Uncharacterized protein</fullName>
    </submittedName>
</protein>
<proteinExistence type="predicted"/>
<feature type="compositionally biased region" description="Low complexity" evidence="1">
    <location>
        <begin position="54"/>
        <end position="75"/>
    </location>
</feature>
<name>A0A8C3C2E4_CAIMO</name>